<keyword evidence="2" id="KW-1185">Reference proteome</keyword>
<name>A0A813D9B4_POLGL</name>
<protein>
    <submittedName>
        <fullName evidence="1">Uncharacterized protein</fullName>
    </submittedName>
</protein>
<organism evidence="1 2">
    <name type="scientific">Polarella glacialis</name>
    <name type="common">Dinoflagellate</name>
    <dbReference type="NCBI Taxonomy" id="89957"/>
    <lineage>
        <taxon>Eukaryota</taxon>
        <taxon>Sar</taxon>
        <taxon>Alveolata</taxon>
        <taxon>Dinophyceae</taxon>
        <taxon>Suessiales</taxon>
        <taxon>Suessiaceae</taxon>
        <taxon>Polarella</taxon>
    </lineage>
</organism>
<dbReference type="Proteomes" id="UP000654075">
    <property type="component" value="Unassembled WGS sequence"/>
</dbReference>
<dbReference type="AlphaFoldDB" id="A0A813D9B4"/>
<comment type="caution">
    <text evidence="1">The sequence shown here is derived from an EMBL/GenBank/DDBJ whole genome shotgun (WGS) entry which is preliminary data.</text>
</comment>
<feature type="non-terminal residue" evidence="1">
    <location>
        <position position="1"/>
    </location>
</feature>
<dbReference type="OrthoDB" id="432990at2759"/>
<evidence type="ECO:0000313" key="2">
    <source>
        <dbReference type="Proteomes" id="UP000654075"/>
    </source>
</evidence>
<reference evidence="1" key="1">
    <citation type="submission" date="2021-02" db="EMBL/GenBank/DDBJ databases">
        <authorList>
            <person name="Dougan E. K."/>
            <person name="Rhodes N."/>
            <person name="Thang M."/>
            <person name="Chan C."/>
        </authorList>
    </citation>
    <scope>NUCLEOTIDE SEQUENCE</scope>
</reference>
<gene>
    <name evidence="1" type="ORF">PGLA1383_LOCUS3980</name>
</gene>
<accession>A0A813D9B4</accession>
<dbReference type="EMBL" id="CAJNNV010001437">
    <property type="protein sequence ID" value="CAE8585061.1"/>
    <property type="molecule type" value="Genomic_DNA"/>
</dbReference>
<proteinExistence type="predicted"/>
<dbReference type="OMA" id="RTIVRWA"/>
<evidence type="ECO:0000313" key="1">
    <source>
        <dbReference type="EMBL" id="CAE8585061.1"/>
    </source>
</evidence>
<sequence length="130" mass="15865">EYDEKHGRWWFQRKEEWRPKLYTTIGKHSRSQKLSRTIVRWAYNTPNFKKLKRDPYRKRWPKNDQLGFRFFAEFCLKPFEQRTLLETAHTLPLYGIGCKFWRAKSETCPDSRGQYLLATSTEFKTRPIRG</sequence>
<feature type="non-terminal residue" evidence="1">
    <location>
        <position position="130"/>
    </location>
</feature>